<name>A0A315Z850_SEDFL</name>
<comment type="caution">
    <text evidence="1">The sequence shown here is derived from an EMBL/GenBank/DDBJ whole genome shotgun (WGS) entry which is preliminary data.</text>
</comment>
<dbReference type="RefSeq" id="WP_109619803.1">
    <property type="nucleotide sequence ID" value="NZ_QGDO01000004.1"/>
</dbReference>
<dbReference type="EMBL" id="QGDO01000004">
    <property type="protein sequence ID" value="PWJ40926.1"/>
    <property type="molecule type" value="Genomic_DNA"/>
</dbReference>
<dbReference type="OrthoDB" id="5517735at2"/>
<keyword evidence="2" id="KW-1185">Reference proteome</keyword>
<dbReference type="PROSITE" id="PS51257">
    <property type="entry name" value="PROKAR_LIPOPROTEIN"/>
    <property type="match status" value="1"/>
</dbReference>
<accession>A0A315Z850</accession>
<organism evidence="1 2">
    <name type="scientific">Sediminitomix flava</name>
    <dbReference type="NCBI Taxonomy" id="379075"/>
    <lineage>
        <taxon>Bacteria</taxon>
        <taxon>Pseudomonadati</taxon>
        <taxon>Bacteroidota</taxon>
        <taxon>Cytophagia</taxon>
        <taxon>Cytophagales</taxon>
        <taxon>Flammeovirgaceae</taxon>
        <taxon>Sediminitomix</taxon>
    </lineage>
</organism>
<reference evidence="1 2" key="1">
    <citation type="submission" date="2018-03" db="EMBL/GenBank/DDBJ databases">
        <title>Genomic Encyclopedia of Archaeal and Bacterial Type Strains, Phase II (KMG-II): from individual species to whole genera.</title>
        <authorList>
            <person name="Goeker M."/>
        </authorList>
    </citation>
    <scope>NUCLEOTIDE SEQUENCE [LARGE SCALE GENOMIC DNA]</scope>
    <source>
        <strain evidence="1 2">DSM 28229</strain>
    </source>
</reference>
<dbReference type="Proteomes" id="UP000245535">
    <property type="component" value="Unassembled WGS sequence"/>
</dbReference>
<evidence type="ECO:0000313" key="2">
    <source>
        <dbReference type="Proteomes" id="UP000245535"/>
    </source>
</evidence>
<evidence type="ECO:0000313" key="1">
    <source>
        <dbReference type="EMBL" id="PWJ40926.1"/>
    </source>
</evidence>
<dbReference type="AlphaFoldDB" id="A0A315Z850"/>
<protein>
    <submittedName>
        <fullName evidence="1">Uncharacterized protein</fullName>
    </submittedName>
</protein>
<proteinExistence type="predicted"/>
<sequence>MKLTFKILIYFCFVLASCQSESETKTRGDHIIFSNDPDVIDGKLLQEAFPDSLPKFQIYVTHSAVGMVKAKVINDSSKVIASSSIIDLLNHKNEISRFKKSELSFEDYPLLIKGQNSIAILVADRFQVQIKSLSQSFNDDRIKERFKQFDLEKLKALSSKNIN</sequence>
<gene>
    <name evidence="1" type="ORF">BC781_104192</name>
</gene>